<dbReference type="EMBL" id="CAXIPR030003806">
    <property type="protein sequence ID" value="CAM0150798.1"/>
    <property type="molecule type" value="Genomic_DNA"/>
</dbReference>
<organism evidence="16 17">
    <name type="scientific">Urochloa decumbens</name>
    <dbReference type="NCBI Taxonomy" id="240449"/>
    <lineage>
        <taxon>Eukaryota</taxon>
        <taxon>Viridiplantae</taxon>
        <taxon>Streptophyta</taxon>
        <taxon>Embryophyta</taxon>
        <taxon>Tracheophyta</taxon>
        <taxon>Spermatophyta</taxon>
        <taxon>Magnoliopsida</taxon>
        <taxon>Liliopsida</taxon>
        <taxon>Poales</taxon>
        <taxon>Poaceae</taxon>
        <taxon>PACMAD clade</taxon>
        <taxon>Panicoideae</taxon>
        <taxon>Panicodae</taxon>
        <taxon>Paniceae</taxon>
        <taxon>Melinidinae</taxon>
        <taxon>Urochloa</taxon>
    </lineage>
</organism>
<evidence type="ECO:0000313" key="14">
    <source>
        <dbReference type="EMBL" id="CAL5055229.1"/>
    </source>
</evidence>
<feature type="domain" description="PPM-type phosphatase" evidence="13">
    <location>
        <begin position="54"/>
        <end position="353"/>
    </location>
</feature>
<dbReference type="PANTHER" id="PTHR47992">
    <property type="entry name" value="PROTEIN PHOSPHATASE"/>
    <property type="match status" value="1"/>
</dbReference>
<dbReference type="PROSITE" id="PS01032">
    <property type="entry name" value="PPM_1"/>
    <property type="match status" value="1"/>
</dbReference>
<name>A0ABC9HFR5_9POAL</name>
<evidence type="ECO:0000256" key="4">
    <source>
        <dbReference type="ARBA" id="ARBA00013081"/>
    </source>
</evidence>
<accession>A0ABC9HFR5</accession>
<protein>
    <recommendedName>
        <fullName evidence="4">protein-serine/threonine phosphatase</fullName>
        <ecNumber evidence="4">3.1.3.16</ecNumber>
    </recommendedName>
</protein>
<dbReference type="FunFam" id="3.60.40.10:FF:000020">
    <property type="entry name" value="Probable protein phosphatase 2C 42"/>
    <property type="match status" value="1"/>
</dbReference>
<dbReference type="AlphaFoldDB" id="A0ABC9HFR5"/>
<evidence type="ECO:0000256" key="10">
    <source>
        <dbReference type="ARBA" id="ARBA00047761"/>
    </source>
</evidence>
<dbReference type="InterPro" id="IPR036457">
    <property type="entry name" value="PPM-type-like_dom_sf"/>
</dbReference>
<comment type="similarity">
    <text evidence="3 12">Belongs to the PP2C family.</text>
</comment>
<dbReference type="GO" id="GO:0046872">
    <property type="term" value="F:metal ion binding"/>
    <property type="evidence" value="ECO:0007669"/>
    <property type="project" value="UniProtKB-KW"/>
</dbReference>
<keyword evidence="7" id="KW-0460">Magnesium</keyword>
<evidence type="ECO:0000256" key="1">
    <source>
        <dbReference type="ARBA" id="ARBA00001936"/>
    </source>
</evidence>
<evidence type="ECO:0000256" key="8">
    <source>
        <dbReference type="ARBA" id="ARBA00022912"/>
    </source>
</evidence>
<dbReference type="EC" id="3.1.3.16" evidence="4"/>
<keyword evidence="17" id="KW-1185">Reference proteome</keyword>
<evidence type="ECO:0000256" key="7">
    <source>
        <dbReference type="ARBA" id="ARBA00022842"/>
    </source>
</evidence>
<reference evidence="16 17" key="1">
    <citation type="submission" date="2024-10" db="EMBL/GenBank/DDBJ databases">
        <authorList>
            <person name="Ryan C."/>
        </authorList>
    </citation>
    <scope>NUCLEOTIDE SEQUENCE [LARGE SCALE GENOMIC DNA]</scope>
</reference>
<dbReference type="Pfam" id="PF00481">
    <property type="entry name" value="PP2C"/>
    <property type="match status" value="1"/>
</dbReference>
<comment type="cofactor">
    <cofactor evidence="1">
        <name>Mn(2+)</name>
        <dbReference type="ChEBI" id="CHEBI:29035"/>
    </cofactor>
</comment>
<evidence type="ECO:0000256" key="11">
    <source>
        <dbReference type="ARBA" id="ARBA00048336"/>
    </source>
</evidence>
<dbReference type="Gene3D" id="3.60.40.10">
    <property type="entry name" value="PPM-type phosphatase domain"/>
    <property type="match status" value="1"/>
</dbReference>
<comment type="catalytic activity">
    <reaction evidence="10">
        <text>O-phospho-L-seryl-[protein] + H2O = L-seryl-[protein] + phosphate</text>
        <dbReference type="Rhea" id="RHEA:20629"/>
        <dbReference type="Rhea" id="RHEA-COMP:9863"/>
        <dbReference type="Rhea" id="RHEA-COMP:11604"/>
        <dbReference type="ChEBI" id="CHEBI:15377"/>
        <dbReference type="ChEBI" id="CHEBI:29999"/>
        <dbReference type="ChEBI" id="CHEBI:43474"/>
        <dbReference type="ChEBI" id="CHEBI:83421"/>
        <dbReference type="EC" id="3.1.3.16"/>
    </reaction>
</comment>
<dbReference type="InterPro" id="IPR001932">
    <property type="entry name" value="PPM-type_phosphatase-like_dom"/>
</dbReference>
<dbReference type="Proteomes" id="UP001497457">
    <property type="component" value="Chromosome 4rd"/>
</dbReference>
<gene>
    <name evidence="15" type="ORF">URODEC1_LOCUS123843</name>
    <name evidence="16" type="ORF">URODEC1_LOCUS125650</name>
    <name evidence="14" type="ORF">URODEC1_LOCUS94297</name>
</gene>
<proteinExistence type="inferred from homology"/>
<evidence type="ECO:0000313" key="15">
    <source>
        <dbReference type="EMBL" id="CAM0150798.1"/>
    </source>
</evidence>
<evidence type="ECO:0000313" key="17">
    <source>
        <dbReference type="Proteomes" id="UP001497457"/>
    </source>
</evidence>
<evidence type="ECO:0000256" key="9">
    <source>
        <dbReference type="ARBA" id="ARBA00023211"/>
    </source>
</evidence>
<dbReference type="EMBL" id="OZ075114">
    <property type="protein sequence ID" value="CAL5055229.1"/>
    <property type="molecule type" value="Genomic_DNA"/>
</dbReference>
<evidence type="ECO:0000256" key="3">
    <source>
        <dbReference type="ARBA" id="ARBA00006702"/>
    </source>
</evidence>
<keyword evidence="5" id="KW-0479">Metal-binding</keyword>
<keyword evidence="9" id="KW-0464">Manganese</keyword>
<dbReference type="CDD" id="cd00143">
    <property type="entry name" value="PP2Cc"/>
    <property type="match status" value="1"/>
</dbReference>
<keyword evidence="6 12" id="KW-0378">Hydrolase</keyword>
<evidence type="ECO:0000313" key="16">
    <source>
        <dbReference type="EMBL" id="CAM0152862.1"/>
    </source>
</evidence>
<comment type="cofactor">
    <cofactor evidence="2">
        <name>Mg(2+)</name>
        <dbReference type="ChEBI" id="CHEBI:18420"/>
    </cofactor>
</comment>
<dbReference type="GO" id="GO:0004722">
    <property type="term" value="F:protein serine/threonine phosphatase activity"/>
    <property type="evidence" value="ECO:0007669"/>
    <property type="project" value="UniProtKB-EC"/>
</dbReference>
<dbReference type="PROSITE" id="PS51746">
    <property type="entry name" value="PPM_2"/>
    <property type="match status" value="1"/>
</dbReference>
<dbReference type="InterPro" id="IPR000222">
    <property type="entry name" value="PP2C_BS"/>
</dbReference>
<keyword evidence="8 12" id="KW-0904">Protein phosphatase</keyword>
<comment type="catalytic activity">
    <reaction evidence="11">
        <text>O-phospho-L-threonyl-[protein] + H2O = L-threonyl-[protein] + phosphate</text>
        <dbReference type="Rhea" id="RHEA:47004"/>
        <dbReference type="Rhea" id="RHEA-COMP:11060"/>
        <dbReference type="Rhea" id="RHEA-COMP:11605"/>
        <dbReference type="ChEBI" id="CHEBI:15377"/>
        <dbReference type="ChEBI" id="CHEBI:30013"/>
        <dbReference type="ChEBI" id="CHEBI:43474"/>
        <dbReference type="ChEBI" id="CHEBI:61977"/>
        <dbReference type="EC" id="3.1.3.16"/>
    </reaction>
</comment>
<sequence>MWSWLKKIASACLGPVRRCARTRKDEDGSDNGIGGGVADDLLWSRDLGRHAAGEFSFAVAQANEALEDHSQVETGAAATFVGVYDGHGGAEAARFISDHLFAHLIRLAQENGTMSEDVVRSAFSATEEGFLTLVRRTHFIKPLIAAVGSCCLVGVIWRGMLYVANLGDSRAVIGCLGRLNKIVAEPLTRDHNASMEEVRQELISRHPDDSQIVVLKHGVWRIKGIIQVSRTIGDAYLKRLEFALDPSITRFHLSEPLRRPVLTAEPSMYTRVLRPQDKFIIFASDGLWEQLTNQQAVEIVHSNPRRGIAKRLVRAALKQAAQKREMRYDDLKKVEKGVRRFFHDDITVVVVYIDHGLLQQRDASVPELSVRGFVDSVGPSRFSGVTAIS</sequence>
<dbReference type="SMART" id="SM00332">
    <property type="entry name" value="PP2Cc"/>
    <property type="match status" value="1"/>
</dbReference>
<dbReference type="InterPro" id="IPR015655">
    <property type="entry name" value="PP2C"/>
</dbReference>
<dbReference type="EMBL" id="CAXIPR030006663">
    <property type="protein sequence ID" value="CAM0152862.1"/>
    <property type="molecule type" value="Genomic_DNA"/>
</dbReference>
<evidence type="ECO:0000259" key="13">
    <source>
        <dbReference type="PROSITE" id="PS51746"/>
    </source>
</evidence>
<evidence type="ECO:0000256" key="12">
    <source>
        <dbReference type="RuleBase" id="RU003465"/>
    </source>
</evidence>
<evidence type="ECO:0000256" key="6">
    <source>
        <dbReference type="ARBA" id="ARBA00022801"/>
    </source>
</evidence>
<evidence type="ECO:0000256" key="2">
    <source>
        <dbReference type="ARBA" id="ARBA00001946"/>
    </source>
</evidence>
<dbReference type="Proteomes" id="UP001497457">
    <property type="component" value="Unassembled WGS sequence"/>
</dbReference>
<dbReference type="SUPFAM" id="SSF81606">
    <property type="entry name" value="PP2C-like"/>
    <property type="match status" value="1"/>
</dbReference>
<evidence type="ECO:0000256" key="5">
    <source>
        <dbReference type="ARBA" id="ARBA00022723"/>
    </source>
</evidence>